<dbReference type="InterPro" id="IPR036179">
    <property type="entry name" value="Ig-like_dom_sf"/>
</dbReference>
<dbReference type="SMART" id="SM00407">
    <property type="entry name" value="IGc1"/>
    <property type="match status" value="1"/>
</dbReference>
<dbReference type="InterPro" id="IPR007110">
    <property type="entry name" value="Ig-like_dom"/>
</dbReference>
<evidence type="ECO:0000259" key="3">
    <source>
        <dbReference type="PROSITE" id="PS50835"/>
    </source>
</evidence>
<dbReference type="InterPro" id="IPR003599">
    <property type="entry name" value="Ig_sub"/>
</dbReference>
<dbReference type="InParanoid" id="A0A4W3GFD2"/>
<feature type="domain" description="Ig-like" evidence="3">
    <location>
        <begin position="131"/>
        <end position="222"/>
    </location>
</feature>
<dbReference type="PANTHER" id="PTHR14334:SF3">
    <property type="entry name" value="TRANSMEMBRANE AND IMMUNOGLOBULIN DOMAIN CONTAINING 2"/>
    <property type="match status" value="1"/>
</dbReference>
<feature type="signal peptide" evidence="2">
    <location>
        <begin position="1"/>
        <end position="25"/>
    </location>
</feature>
<dbReference type="InterPro" id="IPR013783">
    <property type="entry name" value="Ig-like_fold"/>
</dbReference>
<evidence type="ECO:0000313" key="4">
    <source>
        <dbReference type="Ensembl" id="ENSCMIP00000002073.1"/>
    </source>
</evidence>
<dbReference type="InterPro" id="IPR003597">
    <property type="entry name" value="Ig_C1-set"/>
</dbReference>
<dbReference type="InterPro" id="IPR003006">
    <property type="entry name" value="Ig/MHC_CS"/>
</dbReference>
<dbReference type="InterPro" id="IPR013151">
    <property type="entry name" value="Immunoglobulin_dom"/>
</dbReference>
<reference evidence="5" key="2">
    <citation type="journal article" date="2007" name="PLoS Biol.">
        <title>Survey sequencing and comparative analysis of the elephant shark (Callorhinchus milii) genome.</title>
        <authorList>
            <person name="Venkatesh B."/>
            <person name="Kirkness E.F."/>
            <person name="Loh Y.H."/>
            <person name="Halpern A.L."/>
            <person name="Lee A.P."/>
            <person name="Johnson J."/>
            <person name="Dandona N."/>
            <person name="Viswanathan L.D."/>
            <person name="Tay A."/>
            <person name="Venter J.C."/>
            <person name="Strausberg R.L."/>
            <person name="Brenner S."/>
        </authorList>
    </citation>
    <scope>NUCLEOTIDE SEQUENCE [LARGE SCALE GENOMIC DNA]</scope>
</reference>
<feature type="domain" description="Ig-like" evidence="3">
    <location>
        <begin position="11"/>
        <end position="126"/>
    </location>
</feature>
<keyword evidence="5" id="KW-1185">Reference proteome</keyword>
<organism evidence="4 5">
    <name type="scientific">Callorhinchus milii</name>
    <name type="common">Ghost shark</name>
    <dbReference type="NCBI Taxonomy" id="7868"/>
    <lineage>
        <taxon>Eukaryota</taxon>
        <taxon>Metazoa</taxon>
        <taxon>Chordata</taxon>
        <taxon>Craniata</taxon>
        <taxon>Vertebrata</taxon>
        <taxon>Chondrichthyes</taxon>
        <taxon>Holocephali</taxon>
        <taxon>Chimaeriformes</taxon>
        <taxon>Callorhinchidae</taxon>
        <taxon>Callorhinchus</taxon>
    </lineage>
</organism>
<dbReference type="GO" id="GO:0030183">
    <property type="term" value="P:B cell differentiation"/>
    <property type="evidence" value="ECO:0007669"/>
    <property type="project" value="TreeGrafter"/>
</dbReference>
<dbReference type="PROSITE" id="PS50835">
    <property type="entry name" value="IG_LIKE"/>
    <property type="match status" value="2"/>
</dbReference>
<protein>
    <recommendedName>
        <fullName evidence="3">Ig-like domain-containing protein</fullName>
    </recommendedName>
</protein>
<dbReference type="GO" id="GO:0050853">
    <property type="term" value="P:B cell receptor signaling pathway"/>
    <property type="evidence" value="ECO:0007669"/>
    <property type="project" value="TreeGrafter"/>
</dbReference>
<dbReference type="GO" id="GO:0009897">
    <property type="term" value="C:external side of plasma membrane"/>
    <property type="evidence" value="ECO:0007669"/>
    <property type="project" value="TreeGrafter"/>
</dbReference>
<evidence type="ECO:0000256" key="2">
    <source>
        <dbReference type="SAM" id="SignalP"/>
    </source>
</evidence>
<dbReference type="GeneTree" id="ENSGT00970000196760"/>
<feature type="chain" id="PRO_5021295915" description="Ig-like domain-containing protein" evidence="2">
    <location>
        <begin position="26"/>
        <end position="264"/>
    </location>
</feature>
<keyword evidence="1" id="KW-0393">Immunoglobulin domain</keyword>
<dbReference type="Gene3D" id="2.60.40.10">
    <property type="entry name" value="Immunoglobulins"/>
    <property type="match status" value="2"/>
</dbReference>
<reference evidence="5" key="1">
    <citation type="journal article" date="2006" name="Science">
        <title>Ancient noncoding elements conserved in the human genome.</title>
        <authorList>
            <person name="Venkatesh B."/>
            <person name="Kirkness E.F."/>
            <person name="Loh Y.H."/>
            <person name="Halpern A.L."/>
            <person name="Lee A.P."/>
            <person name="Johnson J."/>
            <person name="Dandona N."/>
            <person name="Viswanathan L.D."/>
            <person name="Tay A."/>
            <person name="Venter J.C."/>
            <person name="Strausberg R.L."/>
            <person name="Brenner S."/>
        </authorList>
    </citation>
    <scope>NUCLEOTIDE SEQUENCE [LARGE SCALE GENOMIC DNA]</scope>
</reference>
<name>A0A4W3GFD2_CALMI</name>
<dbReference type="Proteomes" id="UP000314986">
    <property type="component" value="Unassembled WGS sequence"/>
</dbReference>
<dbReference type="Ensembl" id="ENSCMIT00000002152.1">
    <property type="protein sequence ID" value="ENSCMIP00000002073.1"/>
    <property type="gene ID" value="ENSCMIG00000001262.1"/>
</dbReference>
<dbReference type="Pfam" id="PF07654">
    <property type="entry name" value="C1-set"/>
    <property type="match status" value="1"/>
</dbReference>
<dbReference type="CDD" id="cd00099">
    <property type="entry name" value="IgV"/>
    <property type="match status" value="1"/>
</dbReference>
<dbReference type="SMART" id="SM00409">
    <property type="entry name" value="IG"/>
    <property type="match status" value="2"/>
</dbReference>
<dbReference type="CDD" id="cd00098">
    <property type="entry name" value="IgC1"/>
    <property type="match status" value="1"/>
</dbReference>
<proteinExistence type="predicted"/>
<dbReference type="AlphaFoldDB" id="A0A4W3GFD2"/>
<reference evidence="4" key="5">
    <citation type="submission" date="2025-09" db="UniProtKB">
        <authorList>
            <consortium name="Ensembl"/>
        </authorList>
    </citation>
    <scope>IDENTIFICATION</scope>
</reference>
<reference evidence="4" key="4">
    <citation type="submission" date="2025-08" db="UniProtKB">
        <authorList>
            <consortium name="Ensembl"/>
        </authorList>
    </citation>
    <scope>IDENTIFICATION</scope>
</reference>
<dbReference type="PROSITE" id="PS00290">
    <property type="entry name" value="IG_MHC"/>
    <property type="match status" value="1"/>
</dbReference>
<dbReference type="SUPFAM" id="SSF48726">
    <property type="entry name" value="Immunoglobulin"/>
    <property type="match status" value="2"/>
</dbReference>
<dbReference type="PANTHER" id="PTHR14334">
    <property type="entry name" value="B-CELL ANTIGEN RECEPTOR COMPLEX-ASSOCIATED PROTEIN"/>
    <property type="match status" value="1"/>
</dbReference>
<reference evidence="5" key="3">
    <citation type="journal article" date="2014" name="Nature">
        <title>Elephant shark genome provides unique insights into gnathostome evolution.</title>
        <authorList>
            <consortium name="International Elephant Shark Genome Sequencing Consortium"/>
            <person name="Venkatesh B."/>
            <person name="Lee A.P."/>
            <person name="Ravi V."/>
            <person name="Maurya A.K."/>
            <person name="Lian M.M."/>
            <person name="Swann J.B."/>
            <person name="Ohta Y."/>
            <person name="Flajnik M.F."/>
            <person name="Sutoh Y."/>
            <person name="Kasahara M."/>
            <person name="Hoon S."/>
            <person name="Gangu V."/>
            <person name="Roy S.W."/>
            <person name="Irimia M."/>
            <person name="Korzh V."/>
            <person name="Kondrychyn I."/>
            <person name="Lim Z.W."/>
            <person name="Tay B.H."/>
            <person name="Tohari S."/>
            <person name="Kong K.W."/>
            <person name="Ho S."/>
            <person name="Lorente-Galdos B."/>
            <person name="Quilez J."/>
            <person name="Marques-Bonet T."/>
            <person name="Raney B.J."/>
            <person name="Ingham P.W."/>
            <person name="Tay A."/>
            <person name="Hillier L.W."/>
            <person name="Minx P."/>
            <person name="Boehm T."/>
            <person name="Wilson R.K."/>
            <person name="Brenner S."/>
            <person name="Warren W.C."/>
        </authorList>
    </citation>
    <scope>NUCLEOTIDE SEQUENCE [LARGE SCALE GENOMIC DNA]</scope>
</reference>
<dbReference type="Pfam" id="PF00047">
    <property type="entry name" value="ig"/>
    <property type="match status" value="1"/>
</dbReference>
<sequence>MKLPMAATCVPHCLLLLGAIHTAAGGTSLTVGQNPRVATVSRGGEVTIYCFWPLYKDQKPAKVDWWREGENRSLEDGRDGRIQIYFLNRASCALQLFSARLQDAGVYRCRVRHRSGAQGPGTRLLVFGDAPTPLEMVVSRSGSGAAASLTLVCKTAAFYPEDVNITWCKNGSEIVSGTNTNRNLAGLYEASSLLIETEAVQSGAVYTCHVSHLSLPTAANISYTVPGTETGKITADTALRTDDILNKYGLVAIVTLVSFTPNIS</sequence>
<accession>A0A4W3GFD2</accession>
<evidence type="ECO:0000256" key="1">
    <source>
        <dbReference type="ARBA" id="ARBA00023319"/>
    </source>
</evidence>
<dbReference type="GO" id="GO:0019815">
    <property type="term" value="C:B cell receptor complex"/>
    <property type="evidence" value="ECO:0007669"/>
    <property type="project" value="TreeGrafter"/>
</dbReference>
<keyword evidence="2" id="KW-0732">Signal</keyword>
<evidence type="ECO:0000313" key="5">
    <source>
        <dbReference type="Proteomes" id="UP000314986"/>
    </source>
</evidence>